<gene>
    <name evidence="2" type="ORF">L873DRAFT_1820752</name>
</gene>
<name>A0A3N4IXP7_9PEZI</name>
<reference evidence="2 3" key="1">
    <citation type="journal article" date="2018" name="Nat. Ecol. Evol.">
        <title>Pezizomycetes genomes reveal the molecular basis of ectomycorrhizal truffle lifestyle.</title>
        <authorList>
            <person name="Murat C."/>
            <person name="Payen T."/>
            <person name="Noel B."/>
            <person name="Kuo A."/>
            <person name="Morin E."/>
            <person name="Chen J."/>
            <person name="Kohler A."/>
            <person name="Krizsan K."/>
            <person name="Balestrini R."/>
            <person name="Da Silva C."/>
            <person name="Montanini B."/>
            <person name="Hainaut M."/>
            <person name="Levati E."/>
            <person name="Barry K.W."/>
            <person name="Belfiori B."/>
            <person name="Cichocki N."/>
            <person name="Clum A."/>
            <person name="Dockter R.B."/>
            <person name="Fauchery L."/>
            <person name="Guy J."/>
            <person name="Iotti M."/>
            <person name="Le Tacon F."/>
            <person name="Lindquist E.A."/>
            <person name="Lipzen A."/>
            <person name="Malagnac F."/>
            <person name="Mello A."/>
            <person name="Molinier V."/>
            <person name="Miyauchi S."/>
            <person name="Poulain J."/>
            <person name="Riccioni C."/>
            <person name="Rubini A."/>
            <person name="Sitrit Y."/>
            <person name="Splivallo R."/>
            <person name="Traeger S."/>
            <person name="Wang M."/>
            <person name="Zifcakova L."/>
            <person name="Wipf D."/>
            <person name="Zambonelli A."/>
            <person name="Paolocci F."/>
            <person name="Nowrousian M."/>
            <person name="Ottonello S."/>
            <person name="Baldrian P."/>
            <person name="Spatafora J.W."/>
            <person name="Henrissat B."/>
            <person name="Nagy L.G."/>
            <person name="Aury J.M."/>
            <person name="Wincker P."/>
            <person name="Grigoriev I.V."/>
            <person name="Bonfante P."/>
            <person name="Martin F.M."/>
        </authorList>
    </citation>
    <scope>NUCLEOTIDE SEQUENCE [LARGE SCALE GENOMIC DNA]</scope>
    <source>
        <strain evidence="2 3">120613-1</strain>
    </source>
</reference>
<keyword evidence="3" id="KW-1185">Reference proteome</keyword>
<keyword evidence="1" id="KW-1133">Transmembrane helix</keyword>
<organism evidence="2 3">
    <name type="scientific">Choiromyces venosus 120613-1</name>
    <dbReference type="NCBI Taxonomy" id="1336337"/>
    <lineage>
        <taxon>Eukaryota</taxon>
        <taxon>Fungi</taxon>
        <taxon>Dikarya</taxon>
        <taxon>Ascomycota</taxon>
        <taxon>Pezizomycotina</taxon>
        <taxon>Pezizomycetes</taxon>
        <taxon>Pezizales</taxon>
        <taxon>Tuberaceae</taxon>
        <taxon>Choiromyces</taxon>
    </lineage>
</organism>
<keyword evidence="1" id="KW-0812">Transmembrane</keyword>
<accession>A0A3N4IXP7</accession>
<proteinExistence type="predicted"/>
<evidence type="ECO:0000313" key="3">
    <source>
        <dbReference type="Proteomes" id="UP000276215"/>
    </source>
</evidence>
<evidence type="ECO:0000313" key="2">
    <source>
        <dbReference type="EMBL" id="RPA90666.1"/>
    </source>
</evidence>
<dbReference type="Proteomes" id="UP000276215">
    <property type="component" value="Unassembled WGS sequence"/>
</dbReference>
<feature type="transmembrane region" description="Helical" evidence="1">
    <location>
        <begin position="25"/>
        <end position="47"/>
    </location>
</feature>
<protein>
    <submittedName>
        <fullName evidence="2">Uncharacterized protein</fullName>
    </submittedName>
</protein>
<dbReference type="AlphaFoldDB" id="A0A3N4IXP7"/>
<dbReference type="EMBL" id="ML120518">
    <property type="protein sequence ID" value="RPA90666.1"/>
    <property type="molecule type" value="Genomic_DNA"/>
</dbReference>
<evidence type="ECO:0000256" key="1">
    <source>
        <dbReference type="SAM" id="Phobius"/>
    </source>
</evidence>
<keyword evidence="1" id="KW-0472">Membrane</keyword>
<sequence length="61" mass="6592">MGFCLGHCVNQLLGYEYIVGSFDPFFASFNVTGLTLSFLLTFSLCGLTSSMGCRILVVAND</sequence>